<evidence type="ECO:0000256" key="10">
    <source>
        <dbReference type="ARBA" id="ARBA00047904"/>
    </source>
</evidence>
<dbReference type="InterPro" id="IPR002312">
    <property type="entry name" value="Asp/Asn-tRNA-synth_IIb"/>
</dbReference>
<dbReference type="SUPFAM" id="SSF55681">
    <property type="entry name" value="Class II aaRS and biotin synthetases"/>
    <property type="match status" value="1"/>
</dbReference>
<dbReference type="InterPro" id="IPR012340">
    <property type="entry name" value="NA-bd_OB-fold"/>
</dbReference>
<dbReference type="Gene3D" id="3.30.930.10">
    <property type="entry name" value="Bira Bifunctional Protein, Domain 2"/>
    <property type="match status" value="1"/>
</dbReference>
<evidence type="ECO:0000259" key="11">
    <source>
        <dbReference type="PROSITE" id="PS50862"/>
    </source>
</evidence>
<evidence type="ECO:0000313" key="12">
    <source>
        <dbReference type="EMBL" id="KAG8464782.1"/>
    </source>
</evidence>
<name>A0A8J6C7S5_DIALT</name>
<keyword evidence="5" id="KW-0436">Ligase</keyword>
<dbReference type="Pfam" id="PF00152">
    <property type="entry name" value="tRNA-synt_2"/>
    <property type="match status" value="1"/>
</dbReference>
<keyword evidence="8" id="KW-0648">Protein biosynthesis</keyword>
<dbReference type="GO" id="GO:0003723">
    <property type="term" value="F:RNA binding"/>
    <property type="evidence" value="ECO:0007669"/>
    <property type="project" value="TreeGrafter"/>
</dbReference>
<dbReference type="EC" id="6.1.1.12" evidence="3"/>
<evidence type="ECO:0000256" key="4">
    <source>
        <dbReference type="ARBA" id="ARBA00022490"/>
    </source>
</evidence>
<accession>A0A8J6C7S5</accession>
<dbReference type="InterPro" id="IPR004364">
    <property type="entry name" value="Aa-tRNA-synt_II"/>
</dbReference>
<dbReference type="GO" id="GO:0017101">
    <property type="term" value="C:aminoacyl-tRNA synthetase multienzyme complex"/>
    <property type="evidence" value="ECO:0007669"/>
    <property type="project" value="TreeGrafter"/>
</dbReference>
<dbReference type="GO" id="GO:0004815">
    <property type="term" value="F:aspartate-tRNA ligase activity"/>
    <property type="evidence" value="ECO:0007669"/>
    <property type="project" value="UniProtKB-EC"/>
</dbReference>
<keyword evidence="9" id="KW-0030">Aminoacyl-tRNA synthetase</keyword>
<dbReference type="CDD" id="cd04320">
    <property type="entry name" value="AspRS_cyto_N"/>
    <property type="match status" value="1"/>
</dbReference>
<comment type="similarity">
    <text evidence="2">Belongs to the class-II aminoacyl-tRNA synthetase family. Type 2 subfamily.</text>
</comment>
<evidence type="ECO:0000256" key="7">
    <source>
        <dbReference type="ARBA" id="ARBA00022840"/>
    </source>
</evidence>
<dbReference type="FunFam" id="3.30.930.10:FF:000038">
    <property type="entry name" value="Aspartate--tRNA ligase"/>
    <property type="match status" value="1"/>
</dbReference>
<feature type="domain" description="Aminoacyl-transfer RNA synthetases class-II family profile" evidence="11">
    <location>
        <begin position="218"/>
        <end position="523"/>
    </location>
</feature>
<dbReference type="InterPro" id="IPR045864">
    <property type="entry name" value="aa-tRNA-synth_II/BPL/LPL"/>
</dbReference>
<dbReference type="OrthoDB" id="372395at2759"/>
<evidence type="ECO:0000256" key="5">
    <source>
        <dbReference type="ARBA" id="ARBA00022598"/>
    </source>
</evidence>
<dbReference type="CDD" id="cd00776">
    <property type="entry name" value="AsxRS_core"/>
    <property type="match status" value="1"/>
</dbReference>
<dbReference type="GO" id="GO:0005829">
    <property type="term" value="C:cytosol"/>
    <property type="evidence" value="ECO:0007669"/>
    <property type="project" value="TreeGrafter"/>
</dbReference>
<proteinExistence type="inferred from homology"/>
<comment type="subcellular location">
    <subcellularLocation>
        <location evidence="1">Cytoplasm</location>
    </subcellularLocation>
</comment>
<evidence type="ECO:0000256" key="8">
    <source>
        <dbReference type="ARBA" id="ARBA00022917"/>
    </source>
</evidence>
<dbReference type="GO" id="GO:0005524">
    <property type="term" value="F:ATP binding"/>
    <property type="evidence" value="ECO:0007669"/>
    <property type="project" value="UniProtKB-KW"/>
</dbReference>
<keyword evidence="13" id="KW-1185">Reference proteome</keyword>
<evidence type="ECO:0000256" key="3">
    <source>
        <dbReference type="ARBA" id="ARBA00012841"/>
    </source>
</evidence>
<evidence type="ECO:0000313" key="13">
    <source>
        <dbReference type="Proteomes" id="UP000751190"/>
    </source>
</evidence>
<dbReference type="Proteomes" id="UP000751190">
    <property type="component" value="Unassembled WGS sequence"/>
</dbReference>
<dbReference type="PANTHER" id="PTHR43450">
    <property type="entry name" value="ASPARTYL-TRNA SYNTHETASE"/>
    <property type="match status" value="1"/>
</dbReference>
<evidence type="ECO:0000256" key="1">
    <source>
        <dbReference type="ARBA" id="ARBA00004496"/>
    </source>
</evidence>
<protein>
    <recommendedName>
        <fullName evidence="3">aspartate--tRNA ligase</fullName>
        <ecNumber evidence="3">6.1.1.12</ecNumber>
    </recommendedName>
</protein>
<reference evidence="12" key="1">
    <citation type="submission" date="2021-05" db="EMBL/GenBank/DDBJ databases">
        <title>The genome of the haptophyte Pavlova lutheri (Diacronema luteri, Pavlovales) - a model for lipid biosynthesis in eukaryotic algae.</title>
        <authorList>
            <person name="Hulatt C.J."/>
            <person name="Posewitz M.C."/>
        </authorList>
    </citation>
    <scope>NUCLEOTIDE SEQUENCE</scope>
    <source>
        <strain evidence="12">NIVA-4/92</strain>
    </source>
</reference>
<evidence type="ECO:0000256" key="2">
    <source>
        <dbReference type="ARBA" id="ARBA00005312"/>
    </source>
</evidence>
<sequence length="523" mass="57321">MCAAAAAGMATSAVPFPPAGAGAAGAAVAAAGDAGADEPMYGDHDLVMSQAADCRRYADLHGMLAPGGAQVGERVWIRARVARVRAKGNSCFLVLRQGVYDTLQACYFKDKERPEASKAFLKWLSGLAPESIVDVCGVLQAAAVDSTSIRGAELGIERLFVISRAEPQLPFQLDDAMRTEEEIVASEATDRPWSRVPQEQRLDHRWIDLRTAPSASVLRVRSAVCQLFREALYARGFVEIQTPKLIGGESEGGAAVFTTEYFEQTACLAQSPQLYKQAAICGDMGRVFEVGPVFRKEKSHTRRHLCEFTGLDLEMEIKHHYNEALDVVHATLAHTFNGLEQRFAREMAAVRTQYPSRPARISDQPCIVHWEEGMAMLKAAGADVDETADLTTALERQLGELVAAKHGVDLYILDRFPAGARPFYTMPCADNPALTNSYDVFLRGEEICSGAQRVHVPELLEQRIVAQGLPLDSLRWYVDAMRYGTPPHAGAGLGLDRVVFLYLALDNVRKATMFPRDPNRLTP</sequence>
<evidence type="ECO:0000256" key="6">
    <source>
        <dbReference type="ARBA" id="ARBA00022741"/>
    </source>
</evidence>
<keyword evidence="4" id="KW-0963">Cytoplasm</keyword>
<keyword evidence="6" id="KW-0547">Nucleotide-binding</keyword>
<dbReference type="HAMAP" id="MF_02075">
    <property type="entry name" value="Asp_tRNA_synth_type2"/>
    <property type="match status" value="1"/>
</dbReference>
<dbReference type="SUPFAM" id="SSF50249">
    <property type="entry name" value="Nucleic acid-binding proteins"/>
    <property type="match status" value="1"/>
</dbReference>
<dbReference type="InterPro" id="IPR004523">
    <property type="entry name" value="Asp-tRNA_synthase_2"/>
</dbReference>
<dbReference type="Gene3D" id="2.40.50.140">
    <property type="entry name" value="Nucleic acid-binding proteins"/>
    <property type="match status" value="1"/>
</dbReference>
<dbReference type="PANTHER" id="PTHR43450:SF1">
    <property type="entry name" value="ASPARTATE--TRNA LIGASE, CYTOPLASMIC"/>
    <property type="match status" value="1"/>
</dbReference>
<organism evidence="12 13">
    <name type="scientific">Diacronema lutheri</name>
    <name type="common">Unicellular marine alga</name>
    <name type="synonym">Monochrysis lutheri</name>
    <dbReference type="NCBI Taxonomy" id="2081491"/>
    <lineage>
        <taxon>Eukaryota</taxon>
        <taxon>Haptista</taxon>
        <taxon>Haptophyta</taxon>
        <taxon>Pavlovophyceae</taxon>
        <taxon>Pavlovales</taxon>
        <taxon>Pavlovaceae</taxon>
        <taxon>Diacronema</taxon>
    </lineage>
</organism>
<comment type="caution">
    <text evidence="12">The sequence shown here is derived from an EMBL/GenBank/DDBJ whole genome shotgun (WGS) entry which is preliminary data.</text>
</comment>
<comment type="catalytic activity">
    <reaction evidence="10">
        <text>tRNA(Asp) + L-aspartate + ATP = L-aspartyl-tRNA(Asp) + AMP + diphosphate</text>
        <dbReference type="Rhea" id="RHEA:19649"/>
        <dbReference type="Rhea" id="RHEA-COMP:9660"/>
        <dbReference type="Rhea" id="RHEA-COMP:9678"/>
        <dbReference type="ChEBI" id="CHEBI:29991"/>
        <dbReference type="ChEBI" id="CHEBI:30616"/>
        <dbReference type="ChEBI" id="CHEBI:33019"/>
        <dbReference type="ChEBI" id="CHEBI:78442"/>
        <dbReference type="ChEBI" id="CHEBI:78516"/>
        <dbReference type="ChEBI" id="CHEBI:456215"/>
        <dbReference type="EC" id="6.1.1.12"/>
    </reaction>
</comment>
<dbReference type="EMBL" id="JAGTXO010000012">
    <property type="protein sequence ID" value="KAG8464782.1"/>
    <property type="molecule type" value="Genomic_DNA"/>
</dbReference>
<dbReference type="PROSITE" id="PS50862">
    <property type="entry name" value="AA_TRNA_LIGASE_II"/>
    <property type="match status" value="1"/>
</dbReference>
<dbReference type="GO" id="GO:0006422">
    <property type="term" value="P:aspartyl-tRNA aminoacylation"/>
    <property type="evidence" value="ECO:0007669"/>
    <property type="project" value="InterPro"/>
</dbReference>
<keyword evidence="7" id="KW-0067">ATP-binding</keyword>
<dbReference type="NCBIfam" id="NF003483">
    <property type="entry name" value="PRK05159.1"/>
    <property type="match status" value="1"/>
</dbReference>
<dbReference type="NCBIfam" id="TIGR00458">
    <property type="entry name" value="aspS_nondisc"/>
    <property type="match status" value="1"/>
</dbReference>
<dbReference type="InterPro" id="IPR006195">
    <property type="entry name" value="aa-tRNA-synth_II"/>
</dbReference>
<dbReference type="OMA" id="LEPVMCA"/>
<evidence type="ECO:0000256" key="9">
    <source>
        <dbReference type="ARBA" id="ARBA00023146"/>
    </source>
</evidence>
<gene>
    <name evidence="12" type="ORF">KFE25_010150</name>
</gene>
<dbReference type="PRINTS" id="PR01042">
    <property type="entry name" value="TRNASYNTHASP"/>
</dbReference>
<dbReference type="AlphaFoldDB" id="A0A8J6C7S5"/>